<keyword evidence="3" id="KW-1185">Reference proteome</keyword>
<evidence type="ECO:0000256" key="1">
    <source>
        <dbReference type="SAM" id="MobiDB-lite"/>
    </source>
</evidence>
<feature type="region of interest" description="Disordered" evidence="1">
    <location>
        <begin position="24"/>
        <end position="44"/>
    </location>
</feature>
<protein>
    <submittedName>
        <fullName evidence="2">Uncharacterized protein</fullName>
    </submittedName>
</protein>
<gene>
    <name evidence="2" type="ORF">ACFPFM_21345</name>
</gene>
<dbReference type="Proteomes" id="UP001595833">
    <property type="component" value="Unassembled WGS sequence"/>
</dbReference>
<comment type="caution">
    <text evidence="2">The sequence shown here is derived from an EMBL/GenBank/DDBJ whole genome shotgun (WGS) entry which is preliminary data.</text>
</comment>
<organism evidence="2 3">
    <name type="scientific">Saccharothrix xinjiangensis</name>
    <dbReference type="NCBI Taxonomy" id="204798"/>
    <lineage>
        <taxon>Bacteria</taxon>
        <taxon>Bacillati</taxon>
        <taxon>Actinomycetota</taxon>
        <taxon>Actinomycetes</taxon>
        <taxon>Pseudonocardiales</taxon>
        <taxon>Pseudonocardiaceae</taxon>
        <taxon>Saccharothrix</taxon>
    </lineage>
</organism>
<reference evidence="3" key="1">
    <citation type="journal article" date="2019" name="Int. J. Syst. Evol. Microbiol.">
        <title>The Global Catalogue of Microorganisms (GCM) 10K type strain sequencing project: providing services to taxonomists for standard genome sequencing and annotation.</title>
        <authorList>
            <consortium name="The Broad Institute Genomics Platform"/>
            <consortium name="The Broad Institute Genome Sequencing Center for Infectious Disease"/>
            <person name="Wu L."/>
            <person name="Ma J."/>
        </authorList>
    </citation>
    <scope>NUCLEOTIDE SEQUENCE [LARGE SCALE GENOMIC DNA]</scope>
    <source>
        <strain evidence="3">KCTC 12848</strain>
    </source>
</reference>
<evidence type="ECO:0000313" key="2">
    <source>
        <dbReference type="EMBL" id="MFC5056292.1"/>
    </source>
</evidence>
<name>A0ABV9Y3Q2_9PSEU</name>
<dbReference type="EMBL" id="JBHSJB010000018">
    <property type="protein sequence ID" value="MFC5056292.1"/>
    <property type="molecule type" value="Genomic_DNA"/>
</dbReference>
<accession>A0ABV9Y3Q2</accession>
<proteinExistence type="predicted"/>
<sequence length="44" mass="4669">MELTRVDVVAILLTRAHLDAAATPWSPATATWPARPSPRSSTGP</sequence>
<evidence type="ECO:0000313" key="3">
    <source>
        <dbReference type="Proteomes" id="UP001595833"/>
    </source>
</evidence>
<dbReference type="RefSeq" id="WP_344040660.1">
    <property type="nucleotide sequence ID" value="NZ_BAAAKE010000024.1"/>
</dbReference>